<gene>
    <name evidence="1" type="ORF">PPUN14671_19350</name>
</gene>
<accession>A0AA37VSK9</accession>
<reference evidence="1" key="1">
    <citation type="submission" date="2023-01" db="EMBL/GenBank/DDBJ databases">
        <title>Whole-genome sequence of Pseudomonas putida NBRC 14671.</title>
        <authorList>
            <person name="Morohoshi T."/>
            <person name="Someya N."/>
        </authorList>
    </citation>
    <scope>NUCLEOTIDE SEQUENCE</scope>
    <source>
        <strain evidence="1">NBRC 14671</strain>
    </source>
</reference>
<protein>
    <submittedName>
        <fullName evidence="1">Uncharacterized protein</fullName>
    </submittedName>
</protein>
<proteinExistence type="predicted"/>
<organism evidence="1 2">
    <name type="scientific">Pseudomonas putida</name>
    <name type="common">Arthrobacter siderocapsulatus</name>
    <dbReference type="NCBI Taxonomy" id="303"/>
    <lineage>
        <taxon>Bacteria</taxon>
        <taxon>Pseudomonadati</taxon>
        <taxon>Pseudomonadota</taxon>
        <taxon>Gammaproteobacteria</taxon>
        <taxon>Pseudomonadales</taxon>
        <taxon>Pseudomonadaceae</taxon>
        <taxon>Pseudomonas</taxon>
    </lineage>
</organism>
<evidence type="ECO:0000313" key="1">
    <source>
        <dbReference type="EMBL" id="GLO35102.1"/>
    </source>
</evidence>
<comment type="caution">
    <text evidence="1">The sequence shown here is derived from an EMBL/GenBank/DDBJ whole genome shotgun (WGS) entry which is preliminary data.</text>
</comment>
<name>A0AA37VSK9_PSEPU</name>
<dbReference type="EMBL" id="BSKJ01000003">
    <property type="protein sequence ID" value="GLO35102.1"/>
    <property type="molecule type" value="Genomic_DNA"/>
</dbReference>
<dbReference type="Proteomes" id="UP001161257">
    <property type="component" value="Unassembled WGS sequence"/>
</dbReference>
<dbReference type="AlphaFoldDB" id="A0AA37VSK9"/>
<evidence type="ECO:0000313" key="2">
    <source>
        <dbReference type="Proteomes" id="UP001161257"/>
    </source>
</evidence>
<sequence>MQGLVPPVGFAGWGEFVGAVGHEVAQVFPDFGDVPDAGFGGFVAVDPEAVFLVEAAVCSARGEGEGVAGAEG</sequence>